<dbReference type="Proteomes" id="UP000271291">
    <property type="component" value="Chromosome"/>
</dbReference>
<proteinExistence type="predicted"/>
<feature type="transmembrane region" description="Helical" evidence="1">
    <location>
        <begin position="9"/>
        <end position="28"/>
    </location>
</feature>
<sequence length="60" mass="6070">MKSSPARKLAMFAVVALIVAVGALLLGARSGNALLVVSGTIILLALAVMGAAIFFKTRKG</sequence>
<protein>
    <submittedName>
        <fullName evidence="2">Uncharacterized protein</fullName>
    </submittedName>
</protein>
<reference evidence="2 3" key="1">
    <citation type="submission" date="2018-12" db="EMBL/GenBank/DDBJ databases">
        <title>Streptomyces griseoviridis F1-27 complete genome.</title>
        <authorList>
            <person name="Mariita R.M."/>
            <person name="Sello J.K."/>
        </authorList>
    </citation>
    <scope>NUCLEOTIDE SEQUENCE [LARGE SCALE GENOMIC DNA]</scope>
    <source>
        <strain evidence="2 3">F1-27</strain>
    </source>
</reference>
<keyword evidence="1" id="KW-0812">Transmembrane</keyword>
<evidence type="ECO:0000256" key="1">
    <source>
        <dbReference type="SAM" id="Phobius"/>
    </source>
</evidence>
<dbReference type="KEGG" id="sgd:ELQ87_00110"/>
<evidence type="ECO:0000313" key="2">
    <source>
        <dbReference type="EMBL" id="AZS82878.1"/>
    </source>
</evidence>
<name>A0A3S9Z5A1_STRGD</name>
<organism evidence="2 3">
    <name type="scientific">Streptomyces griseoviridis</name>
    <dbReference type="NCBI Taxonomy" id="45398"/>
    <lineage>
        <taxon>Bacteria</taxon>
        <taxon>Bacillati</taxon>
        <taxon>Actinomycetota</taxon>
        <taxon>Actinomycetes</taxon>
        <taxon>Kitasatosporales</taxon>
        <taxon>Streptomycetaceae</taxon>
        <taxon>Streptomyces</taxon>
    </lineage>
</organism>
<keyword evidence="1" id="KW-0472">Membrane</keyword>
<accession>A0A3S9Z5A1</accession>
<keyword evidence="1" id="KW-1133">Transmembrane helix</keyword>
<dbReference type="AlphaFoldDB" id="A0A3S9Z5A1"/>
<evidence type="ECO:0000313" key="3">
    <source>
        <dbReference type="Proteomes" id="UP000271291"/>
    </source>
</evidence>
<dbReference type="EMBL" id="CP034687">
    <property type="protein sequence ID" value="AZS82878.1"/>
    <property type="molecule type" value="Genomic_DNA"/>
</dbReference>
<feature type="transmembrane region" description="Helical" evidence="1">
    <location>
        <begin position="34"/>
        <end position="55"/>
    </location>
</feature>
<gene>
    <name evidence="2" type="ORF">ELQ87_00110</name>
</gene>
<dbReference type="RefSeq" id="WP_127175794.1">
    <property type="nucleotide sequence ID" value="NZ_CP029078.1"/>
</dbReference>